<proteinExistence type="predicted"/>
<gene>
    <name evidence="1" type="ORF">TSTA_072410</name>
</gene>
<organism evidence="1 2">
    <name type="scientific">Talaromyces stipitatus (strain ATCC 10500 / CBS 375.48 / QM 6759 / NRRL 1006)</name>
    <name type="common">Penicillium stipitatum</name>
    <dbReference type="NCBI Taxonomy" id="441959"/>
    <lineage>
        <taxon>Eukaryota</taxon>
        <taxon>Fungi</taxon>
        <taxon>Dikarya</taxon>
        <taxon>Ascomycota</taxon>
        <taxon>Pezizomycotina</taxon>
        <taxon>Eurotiomycetes</taxon>
        <taxon>Eurotiomycetidae</taxon>
        <taxon>Eurotiales</taxon>
        <taxon>Trichocomaceae</taxon>
        <taxon>Talaromyces</taxon>
        <taxon>Talaromyces sect. Talaromyces</taxon>
    </lineage>
</organism>
<name>B8LU18_TALSN</name>
<accession>B8LU18</accession>
<protein>
    <submittedName>
        <fullName evidence="1">Uncharacterized protein</fullName>
    </submittedName>
</protein>
<dbReference type="VEuPathDB" id="FungiDB:TSTA_072410"/>
<dbReference type="EMBL" id="EQ962652">
    <property type="protein sequence ID" value="EED23848.1"/>
    <property type="molecule type" value="Genomic_DNA"/>
</dbReference>
<sequence length="113" mass="12184">MRISEATAHEAFTERKMYVTGDYPIIAQSPNGESVITGNADLVVCYKSGIWPLTSMSERTTDTYQGPAQAVTYMVGAHQKSVSLGPSDATETTAYGIVSGIELQFMKLNENVG</sequence>
<evidence type="ECO:0000313" key="1">
    <source>
        <dbReference type="EMBL" id="EED23848.1"/>
    </source>
</evidence>
<dbReference type="AlphaFoldDB" id="B8LU18"/>
<dbReference type="Proteomes" id="UP000001745">
    <property type="component" value="Unassembled WGS sequence"/>
</dbReference>
<reference evidence="2" key="1">
    <citation type="journal article" date="2015" name="Genome Announc.">
        <title>Genome sequence of the AIDS-associated pathogen Penicillium marneffei (ATCC18224) and its near taxonomic relative Talaromyces stipitatus (ATCC10500).</title>
        <authorList>
            <person name="Nierman W.C."/>
            <person name="Fedorova-Abrams N.D."/>
            <person name="Andrianopoulos A."/>
        </authorList>
    </citation>
    <scope>NUCLEOTIDE SEQUENCE [LARGE SCALE GENOMIC DNA]</scope>
    <source>
        <strain evidence="2">ATCC 10500 / CBS 375.48 / QM 6759 / NRRL 1006</strain>
    </source>
</reference>
<dbReference type="InParanoid" id="B8LU18"/>
<dbReference type="HOGENOM" id="CLU_2135212_0_0_1"/>
<dbReference type="GeneID" id="8109445"/>
<dbReference type="RefSeq" id="XP_002341235.1">
    <property type="nucleotide sequence ID" value="XM_002341194.1"/>
</dbReference>
<keyword evidence="2" id="KW-1185">Reference proteome</keyword>
<evidence type="ECO:0000313" key="2">
    <source>
        <dbReference type="Proteomes" id="UP000001745"/>
    </source>
</evidence>